<gene>
    <name evidence="3" type="primary">atzF</name>
    <name evidence="3" type="ORF">GMB86_09395</name>
</gene>
<dbReference type="InterPro" id="IPR014085">
    <property type="entry name" value="Allophanate_hydrolase"/>
</dbReference>
<feature type="domain" description="Allophanate hydrolase C-terminal" evidence="2">
    <location>
        <begin position="470"/>
        <end position="590"/>
    </location>
</feature>
<dbReference type="NCBIfam" id="NF006043">
    <property type="entry name" value="PRK08186.1"/>
    <property type="match status" value="1"/>
</dbReference>
<sequence>MKTTHIPDVLSVQSLREMYLKKELTPKEVIEVIIQRSKQDEPMNIWITPPDLAFIQPYLDGLSNIDIEQAPLWGIPFAIKDNIDLAGIPTTAGCPDYAFTPSEHATVVKHLIEAGAIPVGKTNLDQFATGLVGTRSPYGETHNALKDEMISGGSSAGSPVAVARGQAAFSLGTDTAGSGRVPAALNRLVGFKPSLGAWSTKGVVPACASLDCVTVFSHNIEDAKIVDQVVRKYDDQNPWSKDIPKPSPKLPKKVCLPKSPLRFFGPYGNQYKEAWDKSLERIKSWGLPIEWIDNQLFSNVAKLLYEGPFVAERWADLGTFVDSHPGSTFPVTEKVLKSGANETFTASLLFDTMHKLKQYQLQVKKRLSDAVFITPTAGGTWSREQVRKDPIQTNSDMGEYTNHCNLLDLCAISVPFEDAAKDIPFGVTFFALSEHEDFILGLAEKSQAHSTRIKESPAYKELATTNDSVLLAVCGLHMRGLPLEHQLNEHRATFIYKTETAKKYRMFKLPTNPPKPGLIKTEQEGSSIQVELWECPTETFGAFVAAIPAPLGIGKIELKDGSEVQGFICEPYATEEAEDISNLGGWREYLGQPMNFI</sequence>
<dbReference type="EC" id="3.5.1.54" evidence="3"/>
<dbReference type="InterPro" id="IPR023631">
    <property type="entry name" value="Amidase_dom"/>
</dbReference>
<dbReference type="Pfam" id="PF01425">
    <property type="entry name" value="Amidase"/>
    <property type="match status" value="1"/>
</dbReference>
<comment type="caution">
    <text evidence="3">The sequence shown here is derived from an EMBL/GenBank/DDBJ whole genome shotgun (WGS) entry which is preliminary data.</text>
</comment>
<dbReference type="SUPFAM" id="SSF75304">
    <property type="entry name" value="Amidase signature (AS) enzymes"/>
    <property type="match status" value="1"/>
</dbReference>
<dbReference type="Gene3D" id="1.20.58.1700">
    <property type="match status" value="1"/>
</dbReference>
<feature type="domain" description="Amidase" evidence="1">
    <location>
        <begin position="29"/>
        <end position="437"/>
    </location>
</feature>
<dbReference type="OrthoDB" id="9811471at2"/>
<dbReference type="Proteomes" id="UP000440978">
    <property type="component" value="Unassembled WGS sequence"/>
</dbReference>
<protein>
    <submittedName>
        <fullName evidence="3">Allophanate hydrolase</fullName>
        <ecNumber evidence="3">3.5.1.54</ecNumber>
    </submittedName>
</protein>
<dbReference type="NCBIfam" id="TIGR02713">
    <property type="entry name" value="allophanate_hyd"/>
    <property type="match status" value="1"/>
</dbReference>
<dbReference type="PANTHER" id="PTHR11895:SF169">
    <property type="entry name" value="GLUTAMYL-TRNA(GLN) AMIDOTRANSFERASE"/>
    <property type="match status" value="1"/>
</dbReference>
<dbReference type="RefSeq" id="WP_155218969.1">
    <property type="nucleotide sequence ID" value="NZ_WNHB01000013.1"/>
</dbReference>
<evidence type="ECO:0000313" key="4">
    <source>
        <dbReference type="Proteomes" id="UP000440978"/>
    </source>
</evidence>
<evidence type="ECO:0000313" key="3">
    <source>
        <dbReference type="EMBL" id="MTT32217.1"/>
    </source>
</evidence>
<name>A0A6N8CSP0_9BACI</name>
<keyword evidence="3" id="KW-0378">Hydrolase</keyword>
<dbReference type="GO" id="GO:0004039">
    <property type="term" value="F:allophanate hydrolase activity"/>
    <property type="evidence" value="ECO:0007669"/>
    <property type="project" value="UniProtKB-EC"/>
</dbReference>
<keyword evidence="4" id="KW-1185">Reference proteome</keyword>
<dbReference type="Pfam" id="PF21986">
    <property type="entry name" value="AH_C"/>
    <property type="match status" value="1"/>
</dbReference>
<evidence type="ECO:0000259" key="1">
    <source>
        <dbReference type="Pfam" id="PF01425"/>
    </source>
</evidence>
<dbReference type="Gene3D" id="3.90.1300.10">
    <property type="entry name" value="Amidase signature (AS) domain"/>
    <property type="match status" value="1"/>
</dbReference>
<evidence type="ECO:0000259" key="2">
    <source>
        <dbReference type="Pfam" id="PF21986"/>
    </source>
</evidence>
<proteinExistence type="predicted"/>
<dbReference type="AlphaFoldDB" id="A0A6N8CSP0"/>
<organism evidence="3 4">
    <name type="scientific">Terrilactibacillus tamarindi</name>
    <dbReference type="NCBI Taxonomy" id="2599694"/>
    <lineage>
        <taxon>Bacteria</taxon>
        <taxon>Bacillati</taxon>
        <taxon>Bacillota</taxon>
        <taxon>Bacilli</taxon>
        <taxon>Bacillales</taxon>
        <taxon>Bacillaceae</taxon>
        <taxon>Terrilactibacillus</taxon>
    </lineage>
</organism>
<dbReference type="InterPro" id="IPR036928">
    <property type="entry name" value="AS_sf"/>
</dbReference>
<dbReference type="PANTHER" id="PTHR11895">
    <property type="entry name" value="TRANSAMIDASE"/>
    <property type="match status" value="1"/>
</dbReference>
<dbReference type="EMBL" id="WNHB01000013">
    <property type="protein sequence ID" value="MTT32217.1"/>
    <property type="molecule type" value="Genomic_DNA"/>
</dbReference>
<dbReference type="Gene3D" id="3.10.490.10">
    <property type="entry name" value="Gamma-glutamyl cyclotransferase-like"/>
    <property type="match status" value="1"/>
</dbReference>
<accession>A0A6N8CSP0</accession>
<dbReference type="InterPro" id="IPR000120">
    <property type="entry name" value="Amidase"/>
</dbReference>
<dbReference type="InterPro" id="IPR053844">
    <property type="entry name" value="AH_C"/>
</dbReference>
<reference evidence="3 4" key="1">
    <citation type="submission" date="2019-11" db="EMBL/GenBank/DDBJ databases">
        <title>Terrilactibacillus tamarindus sp. nov. BCM23-1 isolated from bark of Tamarindus indica.</title>
        <authorList>
            <person name="Kingkaew E."/>
            <person name="Tanasupawat S."/>
        </authorList>
    </citation>
    <scope>NUCLEOTIDE SEQUENCE [LARGE SCALE GENOMIC DNA]</scope>
    <source>
        <strain evidence="3 4">BCM23-1</strain>
    </source>
</reference>